<dbReference type="GO" id="GO:0044550">
    <property type="term" value="P:secondary metabolite biosynthetic process"/>
    <property type="evidence" value="ECO:0007669"/>
    <property type="project" value="UniProtKB-ARBA"/>
</dbReference>
<dbReference type="InterPro" id="IPR001128">
    <property type="entry name" value="Cyt_P450"/>
</dbReference>
<evidence type="ECO:0000313" key="12">
    <source>
        <dbReference type="EMBL" id="KAF9591812.1"/>
    </source>
</evidence>
<keyword evidence="6 11" id="KW-0560">Oxidoreductase</keyword>
<reference evidence="12 13" key="1">
    <citation type="submission" date="2020-10" db="EMBL/GenBank/DDBJ databases">
        <title>The Coptis chinensis genome and diversification of protoberbering-type alkaloids.</title>
        <authorList>
            <person name="Wang B."/>
            <person name="Shu S."/>
            <person name="Song C."/>
            <person name="Liu Y."/>
        </authorList>
    </citation>
    <scope>NUCLEOTIDE SEQUENCE [LARGE SCALE GENOMIC DNA]</scope>
    <source>
        <strain evidence="12">HL-2020</strain>
        <tissue evidence="12">Leaf</tissue>
    </source>
</reference>
<dbReference type="PROSITE" id="PS00086">
    <property type="entry name" value="CYTOCHROME_P450"/>
    <property type="match status" value="1"/>
</dbReference>
<evidence type="ECO:0000256" key="11">
    <source>
        <dbReference type="RuleBase" id="RU000461"/>
    </source>
</evidence>
<gene>
    <name evidence="12" type="ORF">IFM89_008462</name>
</gene>
<evidence type="ECO:0000256" key="4">
    <source>
        <dbReference type="ARBA" id="ARBA00022617"/>
    </source>
</evidence>
<protein>
    <recommendedName>
        <fullName evidence="14">Cytochrome P450</fullName>
    </recommendedName>
</protein>
<comment type="subcellular location">
    <subcellularLocation>
        <location evidence="2">Membrane</location>
    </subcellularLocation>
</comment>
<dbReference type="SUPFAM" id="SSF48264">
    <property type="entry name" value="Cytochrome P450"/>
    <property type="match status" value="1"/>
</dbReference>
<keyword evidence="13" id="KW-1185">Reference proteome</keyword>
<keyword evidence="4 10" id="KW-0349">Heme</keyword>
<dbReference type="InterPro" id="IPR017972">
    <property type="entry name" value="Cyt_P450_CS"/>
</dbReference>
<dbReference type="PRINTS" id="PR00463">
    <property type="entry name" value="EP450I"/>
</dbReference>
<dbReference type="CDD" id="cd20655">
    <property type="entry name" value="CYP93"/>
    <property type="match status" value="1"/>
</dbReference>
<dbReference type="GO" id="GO:0005506">
    <property type="term" value="F:iron ion binding"/>
    <property type="evidence" value="ECO:0007669"/>
    <property type="project" value="InterPro"/>
</dbReference>
<evidence type="ECO:0000256" key="7">
    <source>
        <dbReference type="ARBA" id="ARBA00023004"/>
    </source>
</evidence>
<evidence type="ECO:0000256" key="6">
    <source>
        <dbReference type="ARBA" id="ARBA00023002"/>
    </source>
</evidence>
<comment type="cofactor">
    <cofactor evidence="1 10">
        <name>heme</name>
        <dbReference type="ChEBI" id="CHEBI:30413"/>
    </cofactor>
</comment>
<dbReference type="OrthoDB" id="1103324at2759"/>
<evidence type="ECO:0000256" key="9">
    <source>
        <dbReference type="ARBA" id="ARBA00023136"/>
    </source>
</evidence>
<dbReference type="PANTHER" id="PTHR47943">
    <property type="entry name" value="CYTOCHROME P450 93A3-LIKE"/>
    <property type="match status" value="1"/>
</dbReference>
<comment type="caution">
    <text evidence="12">The sequence shown here is derived from an EMBL/GenBank/DDBJ whole genome shotgun (WGS) entry which is preliminary data.</text>
</comment>
<keyword evidence="5 10" id="KW-0479">Metal-binding</keyword>
<evidence type="ECO:0000256" key="8">
    <source>
        <dbReference type="ARBA" id="ARBA00023033"/>
    </source>
</evidence>
<evidence type="ECO:0000256" key="2">
    <source>
        <dbReference type="ARBA" id="ARBA00004370"/>
    </source>
</evidence>
<dbReference type="EMBL" id="JADFTS010000008">
    <property type="protein sequence ID" value="KAF9591812.1"/>
    <property type="molecule type" value="Genomic_DNA"/>
</dbReference>
<dbReference type="InterPro" id="IPR036396">
    <property type="entry name" value="Cyt_P450_sf"/>
</dbReference>
<dbReference type="GO" id="GO:0004497">
    <property type="term" value="F:monooxygenase activity"/>
    <property type="evidence" value="ECO:0007669"/>
    <property type="project" value="UniProtKB-KW"/>
</dbReference>
<dbReference type="GO" id="GO:0020037">
    <property type="term" value="F:heme binding"/>
    <property type="evidence" value="ECO:0007669"/>
    <property type="project" value="InterPro"/>
</dbReference>
<name>A0A835H4W5_9MAGN</name>
<dbReference type="Pfam" id="PF00067">
    <property type="entry name" value="p450"/>
    <property type="match status" value="1"/>
</dbReference>
<evidence type="ECO:0000256" key="1">
    <source>
        <dbReference type="ARBA" id="ARBA00001971"/>
    </source>
</evidence>
<dbReference type="InterPro" id="IPR002401">
    <property type="entry name" value="Cyt_P450_E_grp-I"/>
</dbReference>
<evidence type="ECO:0000256" key="3">
    <source>
        <dbReference type="ARBA" id="ARBA00010617"/>
    </source>
</evidence>
<evidence type="ECO:0000313" key="13">
    <source>
        <dbReference type="Proteomes" id="UP000631114"/>
    </source>
</evidence>
<dbReference type="GO" id="GO:0016020">
    <property type="term" value="C:membrane"/>
    <property type="evidence" value="ECO:0007669"/>
    <property type="project" value="UniProtKB-SubCell"/>
</dbReference>
<organism evidence="12 13">
    <name type="scientific">Coptis chinensis</name>
    <dbReference type="NCBI Taxonomy" id="261450"/>
    <lineage>
        <taxon>Eukaryota</taxon>
        <taxon>Viridiplantae</taxon>
        <taxon>Streptophyta</taxon>
        <taxon>Embryophyta</taxon>
        <taxon>Tracheophyta</taxon>
        <taxon>Spermatophyta</taxon>
        <taxon>Magnoliopsida</taxon>
        <taxon>Ranunculales</taxon>
        <taxon>Ranunculaceae</taxon>
        <taxon>Coptidoideae</taxon>
        <taxon>Coptis</taxon>
    </lineage>
</organism>
<dbReference type="Proteomes" id="UP000631114">
    <property type="component" value="Unassembled WGS sequence"/>
</dbReference>
<comment type="similarity">
    <text evidence="3 11">Belongs to the cytochrome P450 family.</text>
</comment>
<evidence type="ECO:0000256" key="5">
    <source>
        <dbReference type="ARBA" id="ARBA00022723"/>
    </source>
</evidence>
<dbReference type="PANTHER" id="PTHR47943:SF8">
    <property type="entry name" value="CYTOCHROME P450"/>
    <property type="match status" value="1"/>
</dbReference>
<keyword evidence="7 10" id="KW-0408">Iron</keyword>
<dbReference type="FunFam" id="1.10.630.10:FF:000019">
    <property type="entry name" value="Cytochrome P450 family protein"/>
    <property type="match status" value="1"/>
</dbReference>
<evidence type="ECO:0000256" key="10">
    <source>
        <dbReference type="PIRSR" id="PIRSR602401-1"/>
    </source>
</evidence>
<feature type="binding site" description="axial binding residue" evidence="10">
    <location>
        <position position="458"/>
    </location>
    <ligand>
        <name>heme</name>
        <dbReference type="ChEBI" id="CHEBI:30413"/>
    </ligand>
    <ligandPart>
        <name>Fe</name>
        <dbReference type="ChEBI" id="CHEBI:18248"/>
    </ligandPart>
</feature>
<keyword evidence="9" id="KW-0472">Membrane</keyword>
<dbReference type="Gene3D" id="1.10.630.10">
    <property type="entry name" value="Cytochrome P450"/>
    <property type="match status" value="1"/>
</dbReference>
<sequence length="526" mass="59528">MLLDVSLLCAIAFFISAILVWMAILLPARGSWIRLPPSPMALPIIGHLHLLNTVPYKSFHKLSTHYGPLIQLRLGSVPCIVASSPELAKELLMKNDLTFSSRAIPMAVHHLTYKSSGFAFSPFGSQWKFMKKLCMSDLLGGRPLAQLLPIRRDELHQLVQLFVNRSDAGETLNISEELVRLSNNIISRMMLSLRYSGKDDQAEEARILTREVTEIFGYFNYSDFIGAFRNFDLQGLFKRSKDTHRRYNILLERIINEREEHRGKSKEEMGDGDGVKDFLDVLLDVYEDEKAEVRLTRNHIKAFVLDIFTAGTDTSAAATEWALSEVINNPIIFERAREEIDMIVGKNSLVEESDIPNLPYIQAIIKESLRLHPPIPLIGRVASQDCKIAGYDVPAKTSLFLNVWSMGRDPNNWKDPLEFRPERFMPSQDNEVESMSTVTDVRGQHFNLLPFGTGRRVCPGISLAMQQVPTVLAALVQCFDWKVTGHKKDPIMLNMDERPGLTVPRAHPLILIPIARSIPFIKTVNL</sequence>
<dbReference type="AlphaFoldDB" id="A0A835H4W5"/>
<keyword evidence="8 11" id="KW-0503">Monooxygenase</keyword>
<accession>A0A835H4W5</accession>
<evidence type="ECO:0008006" key="14">
    <source>
        <dbReference type="Google" id="ProtNLM"/>
    </source>
</evidence>
<dbReference type="GO" id="GO:0016705">
    <property type="term" value="F:oxidoreductase activity, acting on paired donors, with incorporation or reduction of molecular oxygen"/>
    <property type="evidence" value="ECO:0007669"/>
    <property type="project" value="InterPro"/>
</dbReference>
<dbReference type="PRINTS" id="PR00385">
    <property type="entry name" value="P450"/>
</dbReference>
<proteinExistence type="inferred from homology"/>